<dbReference type="InterPro" id="IPR053041">
    <property type="entry name" value="Transglut-like_Superfamily_Mod"/>
</dbReference>
<dbReference type="InterPro" id="IPR001781">
    <property type="entry name" value="Znf_LIM"/>
</dbReference>
<dbReference type="InterPro" id="IPR056564">
    <property type="entry name" value="Ig-like_KY"/>
</dbReference>
<keyword evidence="1 4" id="KW-0479">Metal-binding</keyword>
<dbReference type="OMA" id="YLIDCKQ"/>
<feature type="compositionally biased region" description="Low complexity" evidence="6">
    <location>
        <begin position="764"/>
        <end position="778"/>
    </location>
</feature>
<feature type="compositionally biased region" description="Polar residues" evidence="6">
    <location>
        <begin position="1"/>
        <end position="34"/>
    </location>
</feature>
<feature type="region of interest" description="Disordered" evidence="6">
    <location>
        <begin position="609"/>
        <end position="642"/>
    </location>
</feature>
<dbReference type="OrthoDB" id="6129702at2759"/>
<feature type="compositionally biased region" description="Polar residues" evidence="6">
    <location>
        <begin position="541"/>
        <end position="550"/>
    </location>
</feature>
<sequence length="1252" mass="140657">MASGFLMTSSRSAMEQDTLSSDNDSDAGQDQSSPLPDACHRCGSRVYPVERVDVGALFHRRCFRCRICGLQLTLRTFHWDQTTAPDIYCHAHVPRHVGCLDNESVGIKTAINAPKRGVATSDQTRGSLYNPGWQYDANAMEFAHFKEIYRRGKQKTTTGTYRDFEESGIFEAQSQLEKVQKAEEDQLYVQIQDERKKKVKRLEDELRAEMERSVRDMVSTFERFSPQKGKTRLQKETEKLEETYRRKKEEKIRKMLDRLSNEQRAKVASLIQKHSQEMLLLIAERLTASEDRVSSDSDETSPTMDLSRPPPVAPPEFKKSQLVKSPKEFEKIDNHVFQVIQKEYSTFTELVKDLIVVCETDLDKARAIFRWVTWTDLNELEVEDSVCPDSPMGLLRGIKYGTETYHDLCRRLCSYAGLYCEVIEGYSKGAGYKPGMKMESDRFRNSWTAVSIDGSWCFINCNWGARHVKGEGRGDPGSGHKKKREGVRLDSNTQTHYNNVEVLYEHDNGDVVYRSGVRRDSLENRESSGVPQLNGEGGNSSIGPGSTANSTSGHYGFGSSLFSSDSRLTSITENSPRNKLQGFSSNSNPIKTLGYNGFGYGSQFSVSNGYSQSSENPYSRSFGVRKHLPDSGSNKENGLNDPSDIVSIDGFTGRSLLDAFYNKDIKSKLTVTRLSDGDTASYSSGYSKSSTENMSPSHSPFASISSTPKSGGAFSVHSDSSGSSQKDCDARYSPPQSLFRSRQNQDGCCGPLSRASPPQSTFRNSSGSDNSGNSVKSSPPQSLCRASSMAYVTPLKTSPPSSIFRFANTSLNASSQGEKLSPLQSESERWRNSDSSGGRSDRRDSISTVGESLIGEDPGCDVTKQPLYYQCDEFYFMTDPEDHIYQHYPDDPAWQLLEVPITMSEFLDLPIVKSPFFNAGLKFATHYDCKQHTQKGEVTLQLKIPKLLSFGYTLVPRDKRMASQNSMDGRVLLRIIGHKAMFTVAPPKRGRYYFTIYVKDDSSSDLLQSACAMLITCREGREAIKPPYPKVAFYGPTLVMSNYGLLPQTHIDPLVYYNHDDINFQFAASRTVRLSYSLTFHCQRADAIDADLQRYAFLRHRDDTSMALQVRCPHVGKYVFSIYGAKSANPEEADGQYECLFRYLIDCKQSATNKSPLPRACHRWCHSQLLEPVHGDLPTNTRMSFRVRAPLVCDMALLMGDAWYHFRNHPDHIWEASLTTSATPCAAKLYARLNKDTARFSPFLEFQIIDKS</sequence>
<organism evidence="8 9">
    <name type="scientific">Biomphalaria glabrata</name>
    <name type="common">Bloodfluke planorb</name>
    <name type="synonym">Freshwater snail</name>
    <dbReference type="NCBI Taxonomy" id="6526"/>
    <lineage>
        <taxon>Eukaryota</taxon>
        <taxon>Metazoa</taxon>
        <taxon>Spiralia</taxon>
        <taxon>Lophotrochozoa</taxon>
        <taxon>Mollusca</taxon>
        <taxon>Gastropoda</taxon>
        <taxon>Heterobranchia</taxon>
        <taxon>Euthyneura</taxon>
        <taxon>Panpulmonata</taxon>
        <taxon>Hygrophila</taxon>
        <taxon>Lymnaeoidea</taxon>
        <taxon>Planorbidae</taxon>
        <taxon>Biomphalaria</taxon>
    </lineage>
</organism>
<feature type="region of interest" description="Disordered" evidence="6">
    <location>
        <begin position="470"/>
        <end position="492"/>
    </location>
</feature>
<feature type="region of interest" description="Disordered" evidence="6">
    <location>
        <begin position="815"/>
        <end position="855"/>
    </location>
</feature>
<name>A0A9W2YF52_BIOGL</name>
<dbReference type="Gene3D" id="2.10.110.10">
    <property type="entry name" value="Cysteine Rich Protein"/>
    <property type="match status" value="1"/>
</dbReference>
<dbReference type="Proteomes" id="UP001165740">
    <property type="component" value="Chromosome 12"/>
</dbReference>
<keyword evidence="8" id="KW-1185">Reference proteome</keyword>
<evidence type="ECO:0000256" key="1">
    <source>
        <dbReference type="ARBA" id="ARBA00022723"/>
    </source>
</evidence>
<accession>A0A9W2YF52</accession>
<evidence type="ECO:0000256" key="6">
    <source>
        <dbReference type="SAM" id="MobiDB-lite"/>
    </source>
</evidence>
<dbReference type="PANTHER" id="PTHR47020:SF1">
    <property type="entry name" value="HILLARIN"/>
    <property type="match status" value="1"/>
</dbReference>
<evidence type="ECO:0000313" key="9">
    <source>
        <dbReference type="RefSeq" id="XP_055861446.1"/>
    </source>
</evidence>
<dbReference type="RefSeq" id="XP_055861446.1">
    <property type="nucleotide sequence ID" value="XM_056005471.1"/>
</dbReference>
<feature type="region of interest" description="Disordered" evidence="6">
    <location>
        <begin position="1"/>
        <end position="35"/>
    </location>
</feature>
<feature type="compositionally biased region" description="Low complexity" evidence="6">
    <location>
        <begin position="681"/>
        <end position="708"/>
    </location>
</feature>
<feature type="compositionally biased region" description="Polar residues" evidence="6">
    <location>
        <begin position="815"/>
        <end position="825"/>
    </location>
</feature>
<feature type="region of interest" description="Disordered" evidence="6">
    <location>
        <begin position="291"/>
        <end position="317"/>
    </location>
</feature>
<proteinExistence type="predicted"/>
<feature type="coiled-coil region" evidence="5">
    <location>
        <begin position="192"/>
        <end position="265"/>
    </location>
</feature>
<evidence type="ECO:0000256" key="2">
    <source>
        <dbReference type="ARBA" id="ARBA00022833"/>
    </source>
</evidence>
<dbReference type="Pfam" id="PF00412">
    <property type="entry name" value="LIM"/>
    <property type="match status" value="1"/>
</dbReference>
<evidence type="ECO:0000313" key="8">
    <source>
        <dbReference type="Proteomes" id="UP001165740"/>
    </source>
</evidence>
<feature type="region of interest" description="Disordered" evidence="6">
    <location>
        <begin position="518"/>
        <end position="550"/>
    </location>
</feature>
<evidence type="ECO:0000256" key="4">
    <source>
        <dbReference type="PROSITE-ProRule" id="PRU00125"/>
    </source>
</evidence>
<dbReference type="GeneID" id="106071341"/>
<dbReference type="Pfam" id="PF23265">
    <property type="entry name" value="Ig-like_KY"/>
    <property type="match status" value="2"/>
</dbReference>
<dbReference type="PROSITE" id="PS50023">
    <property type="entry name" value="LIM_DOMAIN_2"/>
    <property type="match status" value="1"/>
</dbReference>
<evidence type="ECO:0000259" key="7">
    <source>
        <dbReference type="PROSITE" id="PS50023"/>
    </source>
</evidence>
<feature type="domain" description="LIM zinc-binding" evidence="7">
    <location>
        <begin position="37"/>
        <end position="99"/>
    </location>
</feature>
<feature type="compositionally biased region" description="Polar residues" evidence="6">
    <location>
        <begin position="734"/>
        <end position="746"/>
    </location>
</feature>
<evidence type="ECO:0000256" key="5">
    <source>
        <dbReference type="SAM" id="Coils"/>
    </source>
</evidence>
<keyword evidence="2 4" id="KW-0862">Zinc</keyword>
<gene>
    <name evidence="9" type="primary">LOC106071341</name>
</gene>
<dbReference type="PROSITE" id="PS00478">
    <property type="entry name" value="LIM_DOMAIN_1"/>
    <property type="match status" value="1"/>
</dbReference>
<dbReference type="AlphaFoldDB" id="A0A9W2YF52"/>
<dbReference type="SMART" id="SM00132">
    <property type="entry name" value="LIM"/>
    <property type="match status" value="1"/>
</dbReference>
<dbReference type="GO" id="GO:0046872">
    <property type="term" value="F:metal ion binding"/>
    <property type="evidence" value="ECO:0007669"/>
    <property type="project" value="UniProtKB-KW"/>
</dbReference>
<protein>
    <submittedName>
        <fullName evidence="9">Hillarin-like</fullName>
    </submittedName>
</protein>
<feature type="region of interest" description="Disordered" evidence="6">
    <location>
        <begin position="678"/>
        <end position="782"/>
    </location>
</feature>
<reference evidence="9" key="1">
    <citation type="submission" date="2025-08" db="UniProtKB">
        <authorList>
            <consortium name="RefSeq"/>
        </authorList>
    </citation>
    <scope>IDENTIFICATION</scope>
</reference>
<feature type="compositionally biased region" description="Polar residues" evidence="6">
    <location>
        <begin position="609"/>
        <end position="619"/>
    </location>
</feature>
<evidence type="ECO:0000256" key="3">
    <source>
        <dbReference type="ARBA" id="ARBA00023038"/>
    </source>
</evidence>
<keyword evidence="5" id="KW-0175">Coiled coil</keyword>
<dbReference type="PANTHER" id="PTHR47020">
    <property type="entry name" value="HILLARIN"/>
    <property type="match status" value="1"/>
</dbReference>
<keyword evidence="3 4" id="KW-0440">LIM domain</keyword>